<dbReference type="PANTHER" id="PTHR31286">
    <property type="entry name" value="GLYCINE-RICH CELL WALL STRUCTURAL PROTEIN 1.8-LIKE"/>
    <property type="match status" value="1"/>
</dbReference>
<comment type="caution">
    <text evidence="2">The sequence shown here is derived from an EMBL/GenBank/DDBJ whole genome shotgun (WGS) entry which is preliminary data.</text>
</comment>
<dbReference type="EMBL" id="JAGYWB010000006">
    <property type="protein sequence ID" value="KAI0519263.1"/>
    <property type="molecule type" value="Genomic_DNA"/>
</dbReference>
<dbReference type="InterPro" id="IPR025558">
    <property type="entry name" value="DUF4283"/>
</dbReference>
<dbReference type="InterPro" id="IPR040256">
    <property type="entry name" value="At4g02000-like"/>
</dbReference>
<proteinExistence type="predicted"/>
<dbReference type="Pfam" id="PF14111">
    <property type="entry name" value="DUF4283"/>
    <property type="match status" value="1"/>
</dbReference>
<accession>A0A8T3BUT0</accession>
<dbReference type="OrthoDB" id="1002340at2759"/>
<evidence type="ECO:0000313" key="2">
    <source>
        <dbReference type="EMBL" id="KAI0519263.1"/>
    </source>
</evidence>
<evidence type="ECO:0000313" key="3">
    <source>
        <dbReference type="Proteomes" id="UP000829196"/>
    </source>
</evidence>
<name>A0A8T3BUT0_DENNO</name>
<evidence type="ECO:0000259" key="1">
    <source>
        <dbReference type="Pfam" id="PF14111"/>
    </source>
</evidence>
<organism evidence="2 3">
    <name type="scientific">Dendrobium nobile</name>
    <name type="common">Orchid</name>
    <dbReference type="NCBI Taxonomy" id="94219"/>
    <lineage>
        <taxon>Eukaryota</taxon>
        <taxon>Viridiplantae</taxon>
        <taxon>Streptophyta</taxon>
        <taxon>Embryophyta</taxon>
        <taxon>Tracheophyta</taxon>
        <taxon>Spermatophyta</taxon>
        <taxon>Magnoliopsida</taxon>
        <taxon>Liliopsida</taxon>
        <taxon>Asparagales</taxon>
        <taxon>Orchidaceae</taxon>
        <taxon>Epidendroideae</taxon>
        <taxon>Malaxideae</taxon>
        <taxon>Dendrobiinae</taxon>
        <taxon>Dendrobium</taxon>
    </lineage>
</organism>
<sequence>MASSNPWGKVSSPIHGKSKGFFNLEGEASSKAPSRSFKDVLSGDPMQGDNVPKFTQSVINGAPAVLISDEDILKLASPFKFTLVGKFNLRRPNLDTIRMFFANLKLSGFYSIGLLDPRHVAIQLSNDMDYSRIFARRSYFISNCQMKVLKWTPFFDIQEESPIVPIWISFPNLRLHFFNPQVLHALGSIFGRPLQTDQATASRTRPSVARVLVEVDISKKHANEIWVGSRDFGYMQKVEFEKVAEFCSHCKMHGHGAVDCFKLHPHLKKNTLSNVEKVDLSVKEQDSVKEQEPVVVEATPVGVKDMAMNSIQVNSVAVNNLDIPENFNVAKPSVEGNLAGREEVPIPNLYVSIDSILQDKVRNQDHTVMDSVIKTNVANVTNNVNSEISDSEEGEFVPSTILDNNNLHQLTNIGFGEDDPDKCEDVVSSSNSLGEEEFINVNRKKGKKKCKEVVLASPRSTRTKAKLKGSSNG</sequence>
<feature type="domain" description="DUF4283" evidence="1">
    <location>
        <begin position="79"/>
        <end position="158"/>
    </location>
</feature>
<gene>
    <name evidence="2" type="ORF">KFK09_006705</name>
</gene>
<protein>
    <recommendedName>
        <fullName evidence="1">DUF4283 domain-containing protein</fullName>
    </recommendedName>
</protein>
<reference evidence="2" key="1">
    <citation type="journal article" date="2022" name="Front. Genet.">
        <title>Chromosome-Scale Assembly of the Dendrobium nobile Genome Provides Insights Into the Molecular Mechanism of the Biosynthesis of the Medicinal Active Ingredient of Dendrobium.</title>
        <authorList>
            <person name="Xu Q."/>
            <person name="Niu S.-C."/>
            <person name="Li K.-L."/>
            <person name="Zheng P.-J."/>
            <person name="Zhang X.-J."/>
            <person name="Jia Y."/>
            <person name="Liu Y."/>
            <person name="Niu Y.-X."/>
            <person name="Yu L.-H."/>
            <person name="Chen D.-F."/>
            <person name="Zhang G.-Q."/>
        </authorList>
    </citation>
    <scope>NUCLEOTIDE SEQUENCE</scope>
    <source>
        <tissue evidence="2">Leaf</tissue>
    </source>
</reference>
<dbReference type="PANTHER" id="PTHR31286:SF179">
    <property type="entry name" value="RNASE H TYPE-1 DOMAIN-CONTAINING PROTEIN"/>
    <property type="match status" value="1"/>
</dbReference>
<dbReference type="Proteomes" id="UP000829196">
    <property type="component" value="Unassembled WGS sequence"/>
</dbReference>
<keyword evidence="3" id="KW-1185">Reference proteome</keyword>
<dbReference type="AlphaFoldDB" id="A0A8T3BUT0"/>